<feature type="transmembrane region" description="Helical" evidence="1">
    <location>
        <begin position="301"/>
        <end position="325"/>
    </location>
</feature>
<keyword evidence="1" id="KW-0472">Membrane</keyword>
<keyword evidence="1" id="KW-1133">Transmembrane helix</keyword>
<evidence type="ECO:0000256" key="1">
    <source>
        <dbReference type="SAM" id="Phobius"/>
    </source>
</evidence>
<keyword evidence="1" id="KW-0812">Transmembrane</keyword>
<dbReference type="PANTHER" id="PTHR35982">
    <property type="entry name" value="AGAP005361-PA"/>
    <property type="match status" value="1"/>
</dbReference>
<gene>
    <name evidence="3" type="ORF">NQ318_005054</name>
</gene>
<evidence type="ECO:0000313" key="3">
    <source>
        <dbReference type="EMBL" id="KAJ8949733.1"/>
    </source>
</evidence>
<feature type="transmembrane region" description="Helical" evidence="1">
    <location>
        <begin position="345"/>
        <end position="362"/>
    </location>
</feature>
<comment type="caution">
    <text evidence="3">The sequence shown here is derived from an EMBL/GenBank/DDBJ whole genome shotgun (WGS) entry which is preliminary data.</text>
</comment>
<proteinExistence type="predicted"/>
<sequence length="466" mass="54535">KKNHKIVKKVFIEFIRHFTIGQQPFNYKYTYILYQPFDRYVSQFVLVYYFVFCTIHNHILLLSSFVNICVNIVKCIYEYTLSVAYIPMYTTILEENMVYEDLFIPGTELSELKLSGFWDWFINVSDVRVHWKYEPTYILSQCAYLFGGLATLIHACIRGGRLPYLWVSIMIHGVVVESLSYLMPDVDNFWHSQTPVMFLGKTIRTEIKRLGRPIPDLIISKTDVGKSRNYSRNFNSSVYDRFKWLCGCPKRNKLFCFICLVMGGNQSAWTQEWCVGKDPCFIYNSSVAVAKMRLPKWSEPFAVGLGVVLIDIPYDIISVNFLHWTWHDTDPNIYDRHYWVPWNSYYFHATFAASFTFWFHFSREKICSSGGKWISDKSIVKEVLCCIIPGILGTVGGVIMFIPVYHPLHDIYKLHSEVTFMIIFAIFLLLIWSGDRKPRNDEFSKKNFSQNPLDDMASGDTFDFTL</sequence>
<feature type="domain" description="DUF7802" evidence="2">
    <location>
        <begin position="113"/>
        <end position="203"/>
    </location>
</feature>
<keyword evidence="4" id="KW-1185">Reference proteome</keyword>
<feature type="non-terminal residue" evidence="3">
    <location>
        <position position="1"/>
    </location>
</feature>
<dbReference type="EMBL" id="JAPWTK010000111">
    <property type="protein sequence ID" value="KAJ8949733.1"/>
    <property type="molecule type" value="Genomic_DNA"/>
</dbReference>
<feature type="transmembrane region" description="Helical" evidence="1">
    <location>
        <begin position="411"/>
        <end position="432"/>
    </location>
</feature>
<accession>A0AAV8YFB2</accession>
<dbReference type="Pfam" id="PF25085">
    <property type="entry name" value="DUF7802"/>
    <property type="match status" value="2"/>
</dbReference>
<protein>
    <recommendedName>
        <fullName evidence="2">DUF7802 domain-containing protein</fullName>
    </recommendedName>
</protein>
<dbReference type="InterPro" id="IPR056704">
    <property type="entry name" value="DUF7802"/>
</dbReference>
<name>A0AAV8YFB2_9CUCU</name>
<dbReference type="PANTHER" id="PTHR35982:SF1">
    <property type="entry name" value="SPIROCYCLASE, AVEC FAMILY"/>
    <property type="match status" value="1"/>
</dbReference>
<reference evidence="3" key="1">
    <citation type="journal article" date="2023" name="Insect Mol. Biol.">
        <title>Genome sequencing provides insights into the evolution of gene families encoding plant cell wall-degrading enzymes in longhorned beetles.</title>
        <authorList>
            <person name="Shin N.R."/>
            <person name="Okamura Y."/>
            <person name="Kirsch R."/>
            <person name="Pauchet Y."/>
        </authorList>
    </citation>
    <scope>NUCLEOTIDE SEQUENCE</scope>
    <source>
        <strain evidence="3">AMC_N1</strain>
    </source>
</reference>
<evidence type="ECO:0000313" key="4">
    <source>
        <dbReference type="Proteomes" id="UP001162162"/>
    </source>
</evidence>
<dbReference type="AlphaFoldDB" id="A0AAV8YFB2"/>
<feature type="transmembrane region" description="Helical" evidence="1">
    <location>
        <begin position="383"/>
        <end position="405"/>
    </location>
</feature>
<organism evidence="3 4">
    <name type="scientific">Aromia moschata</name>
    <dbReference type="NCBI Taxonomy" id="1265417"/>
    <lineage>
        <taxon>Eukaryota</taxon>
        <taxon>Metazoa</taxon>
        <taxon>Ecdysozoa</taxon>
        <taxon>Arthropoda</taxon>
        <taxon>Hexapoda</taxon>
        <taxon>Insecta</taxon>
        <taxon>Pterygota</taxon>
        <taxon>Neoptera</taxon>
        <taxon>Endopterygota</taxon>
        <taxon>Coleoptera</taxon>
        <taxon>Polyphaga</taxon>
        <taxon>Cucujiformia</taxon>
        <taxon>Chrysomeloidea</taxon>
        <taxon>Cerambycidae</taxon>
        <taxon>Cerambycinae</taxon>
        <taxon>Callichromatini</taxon>
        <taxon>Aromia</taxon>
    </lineage>
</organism>
<feature type="transmembrane region" description="Helical" evidence="1">
    <location>
        <begin position="46"/>
        <end position="70"/>
    </location>
</feature>
<dbReference type="Proteomes" id="UP001162162">
    <property type="component" value="Unassembled WGS sequence"/>
</dbReference>
<evidence type="ECO:0000259" key="2">
    <source>
        <dbReference type="Pfam" id="PF25085"/>
    </source>
</evidence>
<feature type="domain" description="DUF7802" evidence="2">
    <location>
        <begin position="279"/>
        <end position="445"/>
    </location>
</feature>
<feature type="transmembrane region" description="Helical" evidence="1">
    <location>
        <begin position="137"/>
        <end position="157"/>
    </location>
</feature>